<feature type="compositionally biased region" description="Polar residues" evidence="1">
    <location>
        <begin position="186"/>
        <end position="201"/>
    </location>
</feature>
<accession>A0ABQ9X6C8</accession>
<dbReference type="EMBL" id="JARBJD010000204">
    <property type="protein sequence ID" value="KAK2947330.1"/>
    <property type="molecule type" value="Genomic_DNA"/>
</dbReference>
<dbReference type="Proteomes" id="UP001281761">
    <property type="component" value="Unassembled WGS sequence"/>
</dbReference>
<keyword evidence="3" id="KW-1185">Reference proteome</keyword>
<proteinExistence type="predicted"/>
<protein>
    <submittedName>
        <fullName evidence="2">Uncharacterized protein</fullName>
    </submittedName>
</protein>
<sequence length="444" mass="46822">MSGGYCSPFVVDSQSGCDGSSISFVSCCHEPSTQNQLFPLVDFDSRTNPSFPTSMNADNDLTTHSAAGTVSVTCVNHLMSDADLPLGTGPLLNFARISEEPHTPSSLNVETSLSHSRLLNVSSSPSPALRQHDSIGQSQKMIGVEVSGCTNHLYGTACDDMNNGGSILCLNSSFSRCSTSLSPSSTHPTYTLQHRTGSEQRITLPDKDSSSVSFSHCTFHTMTSTLSGAAISQPVSISASVFSGCYAQSYGASIYTANTQSTSLSDCCFDSMGIELKPESVIEISTPTGGNQISHCLFHKLNVAFRAVLYLSTISSINISFSSFIAGNGTFLQIYTATSTVNVLNCEFIETTGKRAGGVLFEKSNTNRRAIGGGESKTTNTLPSTLTFAVTLKLPPTSSPSSDADRVIAGTSIGSTFGMSVLSLEGESFSLTFSFPDVEIQHGT</sequence>
<gene>
    <name evidence="2" type="ORF">BLNAU_17717</name>
</gene>
<evidence type="ECO:0000313" key="3">
    <source>
        <dbReference type="Proteomes" id="UP001281761"/>
    </source>
</evidence>
<organism evidence="2 3">
    <name type="scientific">Blattamonas nauphoetae</name>
    <dbReference type="NCBI Taxonomy" id="2049346"/>
    <lineage>
        <taxon>Eukaryota</taxon>
        <taxon>Metamonada</taxon>
        <taxon>Preaxostyla</taxon>
        <taxon>Oxymonadida</taxon>
        <taxon>Blattamonas</taxon>
    </lineage>
</organism>
<evidence type="ECO:0000256" key="1">
    <source>
        <dbReference type="SAM" id="MobiDB-lite"/>
    </source>
</evidence>
<dbReference type="InterPro" id="IPR011050">
    <property type="entry name" value="Pectin_lyase_fold/virulence"/>
</dbReference>
<name>A0ABQ9X6C8_9EUKA</name>
<comment type="caution">
    <text evidence="2">The sequence shown here is derived from an EMBL/GenBank/DDBJ whole genome shotgun (WGS) entry which is preliminary data.</text>
</comment>
<evidence type="ECO:0000313" key="2">
    <source>
        <dbReference type="EMBL" id="KAK2947330.1"/>
    </source>
</evidence>
<reference evidence="2 3" key="1">
    <citation type="journal article" date="2022" name="bioRxiv">
        <title>Genomics of Preaxostyla Flagellates Illuminates Evolutionary Transitions and the Path Towards Mitochondrial Loss.</title>
        <authorList>
            <person name="Novak L.V.F."/>
            <person name="Treitli S.C."/>
            <person name="Pyrih J."/>
            <person name="Halakuc P."/>
            <person name="Pipaliya S.V."/>
            <person name="Vacek V."/>
            <person name="Brzon O."/>
            <person name="Soukal P."/>
            <person name="Eme L."/>
            <person name="Dacks J.B."/>
            <person name="Karnkowska A."/>
            <person name="Elias M."/>
            <person name="Hampl V."/>
        </authorList>
    </citation>
    <scope>NUCLEOTIDE SEQUENCE [LARGE SCALE GENOMIC DNA]</scope>
    <source>
        <strain evidence="2">NAU3</strain>
        <tissue evidence="2">Gut</tissue>
    </source>
</reference>
<dbReference type="SUPFAM" id="SSF51126">
    <property type="entry name" value="Pectin lyase-like"/>
    <property type="match status" value="1"/>
</dbReference>
<feature type="region of interest" description="Disordered" evidence="1">
    <location>
        <begin position="186"/>
        <end position="205"/>
    </location>
</feature>